<name>A0A507B2K7_9PEZI</name>
<sequence>MKHNLHGTYEESGASWAFIPDDLWESGYHEEAQAMKRELANSPLTEAKDLVQRAPHKEGSGKIRDMSGKEHKIKWYCEPAAGGVVKFAAAYGIKLACDGVYSVASSSARGQLVWRSPERAEGSLHNRFTFRLMKKMVDGFFTTSCTTVFNAYIFTSGLGCGDKKQLAGTSKVSVRSVGPRSKKDGDEVMLYELSVHK</sequence>
<dbReference type="GeneID" id="41975446"/>
<protein>
    <submittedName>
        <fullName evidence="1">Uncharacterized protein</fullName>
    </submittedName>
</protein>
<reference evidence="1 2" key="1">
    <citation type="submission" date="2019-06" db="EMBL/GenBank/DDBJ databases">
        <title>Draft genome sequence of the filamentous fungus Phialemoniopsis curvata isolated from diesel fuel.</title>
        <authorList>
            <person name="Varaljay V.A."/>
            <person name="Lyon W.J."/>
            <person name="Crouch A.L."/>
            <person name="Drake C.E."/>
            <person name="Hollomon J.M."/>
            <person name="Nadeau L.J."/>
            <person name="Nunn H.S."/>
            <person name="Stevenson B.S."/>
            <person name="Bojanowski C.L."/>
            <person name="Crookes-Goodson W.J."/>
        </authorList>
    </citation>
    <scope>NUCLEOTIDE SEQUENCE [LARGE SCALE GENOMIC DNA]</scope>
    <source>
        <strain evidence="1 2">D216</strain>
    </source>
</reference>
<keyword evidence="2" id="KW-1185">Reference proteome</keyword>
<comment type="caution">
    <text evidence="1">The sequence shown here is derived from an EMBL/GenBank/DDBJ whole genome shotgun (WGS) entry which is preliminary data.</text>
</comment>
<organism evidence="1 2">
    <name type="scientific">Thyridium curvatum</name>
    <dbReference type="NCBI Taxonomy" id="1093900"/>
    <lineage>
        <taxon>Eukaryota</taxon>
        <taxon>Fungi</taxon>
        <taxon>Dikarya</taxon>
        <taxon>Ascomycota</taxon>
        <taxon>Pezizomycotina</taxon>
        <taxon>Sordariomycetes</taxon>
        <taxon>Sordariomycetidae</taxon>
        <taxon>Thyridiales</taxon>
        <taxon>Thyridiaceae</taxon>
        <taxon>Thyridium</taxon>
    </lineage>
</organism>
<gene>
    <name evidence="1" type="ORF">E0L32_007999</name>
</gene>
<evidence type="ECO:0000313" key="2">
    <source>
        <dbReference type="Proteomes" id="UP000319257"/>
    </source>
</evidence>
<evidence type="ECO:0000313" key="1">
    <source>
        <dbReference type="EMBL" id="TPX11138.1"/>
    </source>
</evidence>
<dbReference type="RefSeq" id="XP_030992849.1">
    <property type="nucleotide sequence ID" value="XM_031142805.1"/>
</dbReference>
<proteinExistence type="predicted"/>
<dbReference type="AlphaFoldDB" id="A0A507B2K7"/>
<dbReference type="Proteomes" id="UP000319257">
    <property type="component" value="Unassembled WGS sequence"/>
</dbReference>
<dbReference type="EMBL" id="SKBQ01000050">
    <property type="protein sequence ID" value="TPX11138.1"/>
    <property type="molecule type" value="Genomic_DNA"/>
</dbReference>
<accession>A0A507B2K7</accession>
<dbReference type="InParanoid" id="A0A507B2K7"/>